<dbReference type="EMBL" id="WWNE01000006">
    <property type="protein sequence ID" value="NBG65882.1"/>
    <property type="molecule type" value="Genomic_DNA"/>
</dbReference>
<dbReference type="Pfam" id="PF02348">
    <property type="entry name" value="CTP_transf_3"/>
    <property type="match status" value="1"/>
</dbReference>
<dbReference type="Gene3D" id="3.90.550.10">
    <property type="entry name" value="Spore Coat Polysaccharide Biosynthesis Protein SpsA, Chain A"/>
    <property type="match status" value="1"/>
</dbReference>
<evidence type="ECO:0000313" key="1">
    <source>
        <dbReference type="EMBL" id="NBG65882.1"/>
    </source>
</evidence>
<dbReference type="InterPro" id="IPR050793">
    <property type="entry name" value="CMP-NeuNAc_synthase"/>
</dbReference>
<protein>
    <submittedName>
        <fullName evidence="1">Acylneuraminate cytidylyltransferase</fullName>
    </submittedName>
</protein>
<comment type="caution">
    <text evidence="1">The sequence shown here is derived from an EMBL/GenBank/DDBJ whole genome shotgun (WGS) entry which is preliminary data.</text>
</comment>
<dbReference type="InterPro" id="IPR003329">
    <property type="entry name" value="Cytidylyl_trans"/>
</dbReference>
<organism evidence="1 2">
    <name type="scientific">Acidiluteibacter ferrifornacis</name>
    <dbReference type="NCBI Taxonomy" id="2692424"/>
    <lineage>
        <taxon>Bacteria</taxon>
        <taxon>Pseudomonadati</taxon>
        <taxon>Bacteroidota</taxon>
        <taxon>Flavobacteriia</taxon>
        <taxon>Flavobacteriales</taxon>
        <taxon>Cryomorphaceae</taxon>
        <taxon>Acidiluteibacter</taxon>
    </lineage>
</organism>
<proteinExistence type="predicted"/>
<name>A0A6N9NJ51_9FLAO</name>
<dbReference type="CDD" id="cd02513">
    <property type="entry name" value="CMP-NeuAc_Synthase"/>
    <property type="match status" value="1"/>
</dbReference>
<sequence>MNILIVIPARGGSKGIPRKNVRSLAGKPLIYYSIINGLHVKYNCDVYVSSEDDEILSISQKFGAKVFKRDLSLSLDSITLDAVIYDTYKAATKYEQKHYDLIVTLQPTSPLLTSKSIELAIESMINDDTVDTIISAKEETHLTWGISNGQFVPNYHERLNRQYLPKSYTETGGFLICRESVISEKSRIGKKVSLHILESKETIDIDNYEDWSLCEFYLKRKKIVFLVSGYNEIGLGHIYNSLILASSILEHEIIFFCDSKSALGYEKIKENNYPCLIQSTNDIQEEVLKILPDVIISDRLDTKVEDVDKFLDHGVYLIHFEDLGDGAKQANLVFNAIYPENEKLRNHYFGPKYFCARDEFIHSEIKVLSRSVNTVLIAFGGVDPNNLTLKVIQSIYEYCQQNSIKIQVVCGFGYKYIDSIQVYSNIEVFSNVKNISMYMLSADIVFTSAGRTTYELAILGLPSIVLAQNERELTHFFAGEKYGFINLGLGLTVSNENILAKFKYSLDYKVRQTMQQKMLKEDLKLGKQRVVNLIKNLINNIQ</sequence>
<dbReference type="RefSeq" id="WP_160632840.1">
    <property type="nucleotide sequence ID" value="NZ_WWNE01000006.1"/>
</dbReference>
<dbReference type="GO" id="GO:0008781">
    <property type="term" value="F:N-acylneuraminate cytidylyltransferase activity"/>
    <property type="evidence" value="ECO:0007669"/>
    <property type="project" value="TreeGrafter"/>
</dbReference>
<dbReference type="AlphaFoldDB" id="A0A6N9NJ51"/>
<dbReference type="Proteomes" id="UP000470771">
    <property type="component" value="Unassembled WGS sequence"/>
</dbReference>
<evidence type="ECO:0000313" key="2">
    <source>
        <dbReference type="Proteomes" id="UP000470771"/>
    </source>
</evidence>
<dbReference type="PANTHER" id="PTHR21485:SF3">
    <property type="entry name" value="N-ACYLNEURAMINATE CYTIDYLYLTRANSFERASE"/>
    <property type="match status" value="1"/>
</dbReference>
<dbReference type="Gene3D" id="3.40.50.2000">
    <property type="entry name" value="Glycogen Phosphorylase B"/>
    <property type="match status" value="1"/>
</dbReference>
<dbReference type="Gene3D" id="3.40.50.11190">
    <property type="match status" value="1"/>
</dbReference>
<keyword evidence="1" id="KW-0808">Transferase</keyword>
<keyword evidence="2" id="KW-1185">Reference proteome</keyword>
<reference evidence="1 2" key="1">
    <citation type="submission" date="2019-12" db="EMBL/GenBank/DDBJ databases">
        <authorList>
            <person name="Zhao J."/>
        </authorList>
    </citation>
    <scope>NUCLEOTIDE SEQUENCE [LARGE SCALE GENOMIC DNA]</scope>
    <source>
        <strain evidence="1 2">S-15</strain>
    </source>
</reference>
<dbReference type="InterPro" id="IPR029044">
    <property type="entry name" value="Nucleotide-diphossugar_trans"/>
</dbReference>
<accession>A0A6N9NJ51</accession>
<gene>
    <name evidence="1" type="ORF">GQN54_07105</name>
</gene>
<keyword evidence="1" id="KW-0548">Nucleotidyltransferase</keyword>
<dbReference type="SUPFAM" id="SSF53448">
    <property type="entry name" value="Nucleotide-diphospho-sugar transferases"/>
    <property type="match status" value="1"/>
</dbReference>
<dbReference type="SUPFAM" id="SSF53756">
    <property type="entry name" value="UDP-Glycosyltransferase/glycogen phosphorylase"/>
    <property type="match status" value="1"/>
</dbReference>
<dbReference type="PANTHER" id="PTHR21485">
    <property type="entry name" value="HAD SUPERFAMILY MEMBERS CMAS AND KDSC"/>
    <property type="match status" value="1"/>
</dbReference>